<dbReference type="PANTHER" id="PTHR31618:SF1">
    <property type="entry name" value="EF-HAND DOMAIN-CONTAINING PROTEIN"/>
    <property type="match status" value="1"/>
</dbReference>
<comment type="subcellular location">
    <subcellularLocation>
        <location evidence="1">Membrane</location>
        <topology evidence="1">Multi-pass membrane protein</topology>
    </subcellularLocation>
</comment>
<dbReference type="VEuPathDB" id="PiroplasmaDB:BBBOND_0203700"/>
<dbReference type="Gene3D" id="2.30.30.60">
    <property type="match status" value="1"/>
</dbReference>
<dbReference type="InterPro" id="IPR016688">
    <property type="entry name" value="MscS-like_plants/fungi"/>
</dbReference>
<keyword evidence="3 7" id="KW-0812">Transmembrane</keyword>
<gene>
    <name evidence="9" type="ORF">BBBOND_0203700</name>
</gene>
<evidence type="ECO:0000256" key="4">
    <source>
        <dbReference type="ARBA" id="ARBA00022989"/>
    </source>
</evidence>
<dbReference type="EMBL" id="LK391708">
    <property type="protein sequence ID" value="CDR95212.1"/>
    <property type="molecule type" value="Genomic_DNA"/>
</dbReference>
<dbReference type="STRING" id="5866.A0A061D594"/>
<feature type="transmembrane region" description="Helical" evidence="7">
    <location>
        <begin position="604"/>
        <end position="628"/>
    </location>
</feature>
<dbReference type="KEGG" id="bbig:BBBOND_0203700"/>
<dbReference type="InterPro" id="IPR010920">
    <property type="entry name" value="LSM_dom_sf"/>
</dbReference>
<evidence type="ECO:0000313" key="9">
    <source>
        <dbReference type="EMBL" id="CDR95212.1"/>
    </source>
</evidence>
<evidence type="ECO:0000256" key="3">
    <source>
        <dbReference type="ARBA" id="ARBA00022692"/>
    </source>
</evidence>
<dbReference type="GeneID" id="24563753"/>
<feature type="region of interest" description="Disordered" evidence="6">
    <location>
        <begin position="1"/>
        <end position="43"/>
    </location>
</feature>
<feature type="domain" description="Mechanosensitive ion channel MscS" evidence="8">
    <location>
        <begin position="661"/>
        <end position="720"/>
    </location>
</feature>
<keyword evidence="10" id="KW-1185">Reference proteome</keyword>
<feature type="transmembrane region" description="Helical" evidence="7">
    <location>
        <begin position="80"/>
        <end position="102"/>
    </location>
</feature>
<keyword evidence="5 7" id="KW-0472">Membrane</keyword>
<feature type="compositionally biased region" description="Basic and acidic residues" evidence="6">
    <location>
        <begin position="525"/>
        <end position="542"/>
    </location>
</feature>
<feature type="transmembrane region" description="Helical" evidence="7">
    <location>
        <begin position="145"/>
        <end position="165"/>
    </location>
</feature>
<dbReference type="Proteomes" id="UP000033188">
    <property type="component" value="Chromosome 2"/>
</dbReference>
<organism evidence="9 10">
    <name type="scientific">Babesia bigemina</name>
    <dbReference type="NCBI Taxonomy" id="5866"/>
    <lineage>
        <taxon>Eukaryota</taxon>
        <taxon>Sar</taxon>
        <taxon>Alveolata</taxon>
        <taxon>Apicomplexa</taxon>
        <taxon>Aconoidasida</taxon>
        <taxon>Piroplasmida</taxon>
        <taxon>Babesiidae</taxon>
        <taxon>Babesia</taxon>
    </lineage>
</organism>
<comment type="similarity">
    <text evidence="2">Belongs to the MscS (TC 1.A.23) family.</text>
</comment>
<feature type="compositionally biased region" description="Basic and acidic residues" evidence="6">
    <location>
        <begin position="1"/>
        <end position="13"/>
    </location>
</feature>
<evidence type="ECO:0000256" key="6">
    <source>
        <dbReference type="SAM" id="MobiDB-lite"/>
    </source>
</evidence>
<evidence type="ECO:0000256" key="1">
    <source>
        <dbReference type="ARBA" id="ARBA00004141"/>
    </source>
</evidence>
<dbReference type="GO" id="GO:0008381">
    <property type="term" value="F:mechanosensitive monoatomic ion channel activity"/>
    <property type="evidence" value="ECO:0007669"/>
    <property type="project" value="TreeGrafter"/>
</dbReference>
<reference evidence="10" key="1">
    <citation type="submission" date="2014-06" db="EMBL/GenBank/DDBJ databases">
        <authorList>
            <person name="Aslett M."/>
            <person name="De Silva N."/>
        </authorList>
    </citation>
    <scope>NUCLEOTIDE SEQUENCE [LARGE SCALE GENOMIC DNA]</scope>
    <source>
        <strain evidence="10">Bond</strain>
    </source>
</reference>
<dbReference type="Pfam" id="PF00924">
    <property type="entry name" value="MS_channel_2nd"/>
    <property type="match status" value="1"/>
</dbReference>
<proteinExistence type="inferred from homology"/>
<dbReference type="InterPro" id="IPR023408">
    <property type="entry name" value="MscS_beta-dom_sf"/>
</dbReference>
<evidence type="ECO:0000313" key="10">
    <source>
        <dbReference type="Proteomes" id="UP000033188"/>
    </source>
</evidence>
<evidence type="ECO:0000256" key="7">
    <source>
        <dbReference type="SAM" id="Phobius"/>
    </source>
</evidence>
<dbReference type="GO" id="GO:0005886">
    <property type="term" value="C:plasma membrane"/>
    <property type="evidence" value="ECO:0007669"/>
    <property type="project" value="TreeGrafter"/>
</dbReference>
<dbReference type="OMA" id="NVLYMCS"/>
<keyword evidence="4 7" id="KW-1133">Transmembrane helix</keyword>
<feature type="transmembrane region" description="Helical" evidence="7">
    <location>
        <begin position="640"/>
        <end position="666"/>
    </location>
</feature>
<evidence type="ECO:0000256" key="5">
    <source>
        <dbReference type="ARBA" id="ARBA00023136"/>
    </source>
</evidence>
<dbReference type="InterPro" id="IPR006685">
    <property type="entry name" value="MscS_channel_2nd"/>
</dbReference>
<name>A0A061D594_BABBI</name>
<feature type="region of interest" description="Disordered" evidence="6">
    <location>
        <begin position="507"/>
        <end position="542"/>
    </location>
</feature>
<evidence type="ECO:0000259" key="8">
    <source>
        <dbReference type="Pfam" id="PF00924"/>
    </source>
</evidence>
<dbReference type="SUPFAM" id="SSF50182">
    <property type="entry name" value="Sm-like ribonucleoproteins"/>
    <property type="match status" value="1"/>
</dbReference>
<evidence type="ECO:0000256" key="2">
    <source>
        <dbReference type="ARBA" id="ARBA00008017"/>
    </source>
</evidence>
<dbReference type="RefSeq" id="XP_012767398.1">
    <property type="nucleotide sequence ID" value="XM_012911944.1"/>
</dbReference>
<dbReference type="GO" id="GO:0006820">
    <property type="term" value="P:monoatomic anion transport"/>
    <property type="evidence" value="ECO:0007669"/>
    <property type="project" value="TreeGrafter"/>
</dbReference>
<dbReference type="AlphaFoldDB" id="A0A061D594"/>
<protein>
    <recommendedName>
        <fullName evidence="8">Mechanosensitive ion channel MscS domain-containing protein</fullName>
    </recommendedName>
</protein>
<dbReference type="PANTHER" id="PTHR31618">
    <property type="entry name" value="MECHANOSENSITIVE ION CHANNEL PROTEIN 5"/>
    <property type="match status" value="1"/>
</dbReference>
<accession>A0A061D594</accession>
<feature type="transmembrane region" description="Helical" evidence="7">
    <location>
        <begin position="177"/>
        <end position="200"/>
    </location>
</feature>
<dbReference type="OrthoDB" id="544685at2759"/>
<sequence>MEVHFKTRMDDSGVKPYMRAESSDTGKETATSQASDTVEEEKVRPVTPIEYDESDDPLLNTNWCRPLEWLAHEFLHDSTALWIFAVHVSVFFIAICFGPLTLPLRAKFSSSMESFLSESMVVDSVEAVDMLNDNLSHFQTIRNGLCFLLTTLAAFACTLVGVMSVRYVAIKLLVQPLFYISRLAVVVTYAVDPAAAYCVWTIVNYTLFRKYTVPVYDGTSLLYYRFEIFGESFSKLHEIDLRCYAWANSAFQLLILISMRKLVLSSLLFLFEVSFLPNYSAELRGFLEDQAMLRRFNVAWLNYVNAARDSDDPIVIERLERARRAIDKLPMPETPIIHNHQVYYDAKHFTIFRPPIHCWKFRKHNCADMQHKVNELPQFYKKRWIKQCLTNVLTNWSALHYVVHNPSELLFMDYYVPLVSKKTVEEYSQLLFDHIYETMAALDHPDVVRALSGQQRRFLVVKPAAYESGASTSTLDMPIDRSVSRRTQRFAADPLIAKAHTRHHSIRMASNGDDSDVASADESSTDYHRHNSKLRRSDTDNDDRRFITPKMFSQLNPSVVEAFFVAYDIGNCGYVSSEVFTRNVLYMCSLRKRLMSALKNQRSILGLVSRLLSTALWFLIFVVFLMTFRVNKNIVLPSVIGFFSAMIVALSYMYTSFITAIIFVVLSNPYNVGDRIRIDNGEAMYVKSITTYNTEFRCVHEKVIAYQNSVLSTMNIINETRARHASTEIVLKVGASTTPAALKQLVENVKSFVNGHPREFVRDGCFVYGSEVQVGHYYMVKVLVTYLDNWACPKYIFKLQNKVIMQLVQQCNVLGITYKRPVAPVQFSGTLSYACRS</sequence>